<gene>
    <name evidence="1" type="ORF">FHS12_004696</name>
</gene>
<organism evidence="1 2">
    <name type="scientific">Nocardioides albus</name>
    <dbReference type="NCBI Taxonomy" id="1841"/>
    <lineage>
        <taxon>Bacteria</taxon>
        <taxon>Bacillati</taxon>
        <taxon>Actinomycetota</taxon>
        <taxon>Actinomycetes</taxon>
        <taxon>Propionibacteriales</taxon>
        <taxon>Nocardioidaceae</taxon>
        <taxon>Nocardioides</taxon>
    </lineage>
</organism>
<evidence type="ECO:0000313" key="2">
    <source>
        <dbReference type="Proteomes" id="UP000577707"/>
    </source>
</evidence>
<sequence>MGEIRIVIGQQTQAAKLVEARIKELQGILTGLGGKLDEATETFKGSAAQGFGEAITEWFENTAKLGEQMAEYAGGLYAIDLIHQGNDEGTAAGGRSLEDMLSSQALAKLDGRS</sequence>
<proteinExistence type="predicted"/>
<dbReference type="Gene3D" id="1.10.287.1060">
    <property type="entry name" value="ESAT-6-like"/>
    <property type="match status" value="1"/>
</dbReference>
<dbReference type="EMBL" id="JACHXG010000012">
    <property type="protein sequence ID" value="MBB3091721.1"/>
    <property type="molecule type" value="Genomic_DNA"/>
</dbReference>
<name>A0A7W5FB12_9ACTN</name>
<dbReference type="AlphaFoldDB" id="A0A7W5FB12"/>
<keyword evidence="2" id="KW-1185">Reference proteome</keyword>
<evidence type="ECO:0000313" key="1">
    <source>
        <dbReference type="EMBL" id="MBB3091721.1"/>
    </source>
</evidence>
<dbReference type="Pfam" id="PF06013">
    <property type="entry name" value="WXG100"/>
    <property type="match status" value="1"/>
</dbReference>
<comment type="caution">
    <text evidence="1">The sequence shown here is derived from an EMBL/GenBank/DDBJ whole genome shotgun (WGS) entry which is preliminary data.</text>
</comment>
<protein>
    <submittedName>
        <fullName evidence="1">Uncharacterized protein YukE</fullName>
    </submittedName>
</protein>
<dbReference type="RefSeq" id="WP_183550464.1">
    <property type="nucleotide sequence ID" value="NZ_BMQT01000015.1"/>
</dbReference>
<accession>A0A7W5FB12</accession>
<dbReference type="InterPro" id="IPR010310">
    <property type="entry name" value="T7SS_ESAT-6-like"/>
</dbReference>
<dbReference type="SUPFAM" id="SSF140453">
    <property type="entry name" value="EsxAB dimer-like"/>
    <property type="match status" value="1"/>
</dbReference>
<dbReference type="Proteomes" id="UP000577707">
    <property type="component" value="Unassembled WGS sequence"/>
</dbReference>
<reference evidence="1 2" key="1">
    <citation type="submission" date="2020-08" db="EMBL/GenBank/DDBJ databases">
        <title>Genomic Encyclopedia of Type Strains, Phase III (KMG-III): the genomes of soil and plant-associated and newly described type strains.</title>
        <authorList>
            <person name="Whitman W."/>
        </authorList>
    </citation>
    <scope>NUCLEOTIDE SEQUENCE [LARGE SCALE GENOMIC DNA]</scope>
    <source>
        <strain evidence="1 2">CECT 3302</strain>
    </source>
</reference>
<dbReference type="InterPro" id="IPR036689">
    <property type="entry name" value="ESAT-6-like_sf"/>
</dbReference>